<keyword evidence="6 11" id="KW-0547">Nucleotide-binding</keyword>
<dbReference type="OMA" id="ISHNEHD"/>
<dbReference type="FunFam" id="3.30.200.20:FF:000015">
    <property type="entry name" value="Somatic embryogenesis receptor kinase 1"/>
    <property type="match status" value="1"/>
</dbReference>
<proteinExistence type="inferred from homology"/>
<evidence type="ECO:0000256" key="1">
    <source>
        <dbReference type="ARBA" id="ARBA00004193"/>
    </source>
</evidence>
<evidence type="ECO:0000256" key="3">
    <source>
        <dbReference type="ARBA" id="ARBA00022475"/>
    </source>
</evidence>
<dbReference type="GO" id="GO:0005524">
    <property type="term" value="F:ATP binding"/>
    <property type="evidence" value="ECO:0007669"/>
    <property type="project" value="UniProtKB-UniRule"/>
</dbReference>
<feature type="domain" description="Protein kinase" evidence="12">
    <location>
        <begin position="1"/>
        <end position="176"/>
    </location>
</feature>
<dbReference type="FunFam" id="1.10.510.10:FF:000032">
    <property type="entry name" value="Serine/threonine-protein kinase PBS1"/>
    <property type="match status" value="2"/>
</dbReference>
<dbReference type="InterPro" id="IPR011009">
    <property type="entry name" value="Kinase-like_dom_sf"/>
</dbReference>
<organism evidence="13 14">
    <name type="scientific">Chenopodium quinoa</name>
    <name type="common">Quinoa</name>
    <dbReference type="NCBI Taxonomy" id="63459"/>
    <lineage>
        <taxon>Eukaryota</taxon>
        <taxon>Viridiplantae</taxon>
        <taxon>Streptophyta</taxon>
        <taxon>Embryophyta</taxon>
        <taxon>Tracheophyta</taxon>
        <taxon>Spermatophyta</taxon>
        <taxon>Magnoliopsida</taxon>
        <taxon>eudicotyledons</taxon>
        <taxon>Gunneridae</taxon>
        <taxon>Pentapetalae</taxon>
        <taxon>Caryophyllales</taxon>
        <taxon>Chenopodiaceae</taxon>
        <taxon>Chenopodioideae</taxon>
        <taxon>Atripliceae</taxon>
        <taxon>Chenopodium</taxon>
    </lineage>
</organism>
<evidence type="ECO:0000259" key="12">
    <source>
        <dbReference type="PROSITE" id="PS50011"/>
    </source>
</evidence>
<keyword evidence="14" id="KW-1185">Reference proteome</keyword>
<accession>A0A803LAL1</accession>
<dbReference type="Pfam" id="PF07714">
    <property type="entry name" value="PK_Tyr_Ser-Thr"/>
    <property type="match status" value="1"/>
</dbReference>
<dbReference type="CDD" id="cd14066">
    <property type="entry name" value="STKc_IRAK"/>
    <property type="match status" value="2"/>
</dbReference>
<dbReference type="GO" id="GO:0004674">
    <property type="term" value="F:protein serine/threonine kinase activity"/>
    <property type="evidence" value="ECO:0007669"/>
    <property type="project" value="UniProtKB-KW"/>
</dbReference>
<dbReference type="PROSITE" id="PS00107">
    <property type="entry name" value="PROTEIN_KINASE_ATP"/>
    <property type="match status" value="1"/>
</dbReference>
<evidence type="ECO:0000256" key="11">
    <source>
        <dbReference type="PROSITE-ProRule" id="PRU10141"/>
    </source>
</evidence>
<dbReference type="Pfam" id="PF00069">
    <property type="entry name" value="Pkinase"/>
    <property type="match status" value="2"/>
</dbReference>
<comment type="subcellular location">
    <subcellularLocation>
        <location evidence="1">Cell membrane</location>
        <topology evidence="1">Lipid-anchor</topology>
    </subcellularLocation>
</comment>
<keyword evidence="8 11" id="KW-0067">ATP-binding</keyword>
<dbReference type="PANTHER" id="PTHR47985">
    <property type="entry name" value="OS07G0668900 PROTEIN"/>
    <property type="match status" value="1"/>
</dbReference>
<dbReference type="InterPro" id="IPR017441">
    <property type="entry name" value="Protein_kinase_ATP_BS"/>
</dbReference>
<evidence type="ECO:0000256" key="9">
    <source>
        <dbReference type="ARBA" id="ARBA00023136"/>
    </source>
</evidence>
<keyword evidence="9" id="KW-0472">Membrane</keyword>
<dbReference type="Proteomes" id="UP000596660">
    <property type="component" value="Unplaced"/>
</dbReference>
<keyword evidence="3" id="KW-1003">Cell membrane</keyword>
<dbReference type="Gramene" id="AUR62008900-RA">
    <property type="protein sequence ID" value="AUR62008900-RA:cds"/>
    <property type="gene ID" value="AUR62008900"/>
</dbReference>
<keyword evidence="10" id="KW-0449">Lipoprotein</keyword>
<dbReference type="InterPro" id="IPR000719">
    <property type="entry name" value="Prot_kinase_dom"/>
</dbReference>
<evidence type="ECO:0000256" key="10">
    <source>
        <dbReference type="ARBA" id="ARBA00023288"/>
    </source>
</evidence>
<keyword evidence="5" id="KW-0808">Transferase</keyword>
<dbReference type="EnsemblPlants" id="AUR62008900-RA">
    <property type="protein sequence ID" value="AUR62008900-RA:cds"/>
    <property type="gene ID" value="AUR62008900"/>
</dbReference>
<evidence type="ECO:0000313" key="14">
    <source>
        <dbReference type="Proteomes" id="UP000596660"/>
    </source>
</evidence>
<dbReference type="FunFam" id="1.10.510.10:FF:000051">
    <property type="entry name" value="Receptor-like serine/threonine-protein kinase ALE2"/>
    <property type="match status" value="1"/>
</dbReference>
<evidence type="ECO:0000256" key="4">
    <source>
        <dbReference type="ARBA" id="ARBA00022527"/>
    </source>
</evidence>
<reference evidence="13" key="2">
    <citation type="submission" date="2021-03" db="UniProtKB">
        <authorList>
            <consortium name="EnsemblPlants"/>
        </authorList>
    </citation>
    <scope>IDENTIFICATION</scope>
</reference>
<dbReference type="Gene3D" id="1.10.510.10">
    <property type="entry name" value="Transferase(Phosphotransferase) domain 1"/>
    <property type="match status" value="3"/>
</dbReference>
<dbReference type="Gene3D" id="3.30.200.20">
    <property type="entry name" value="Phosphorylase Kinase, domain 1"/>
    <property type="match status" value="2"/>
</dbReference>
<reference evidence="13" key="1">
    <citation type="journal article" date="2017" name="Nature">
        <title>The genome of Chenopodium quinoa.</title>
        <authorList>
            <person name="Jarvis D.E."/>
            <person name="Ho Y.S."/>
            <person name="Lightfoot D.J."/>
            <person name="Schmoeckel S.M."/>
            <person name="Li B."/>
            <person name="Borm T.J.A."/>
            <person name="Ohyanagi H."/>
            <person name="Mineta K."/>
            <person name="Michell C.T."/>
            <person name="Saber N."/>
            <person name="Kharbatia N.M."/>
            <person name="Rupper R.R."/>
            <person name="Sharp A.R."/>
            <person name="Dally N."/>
            <person name="Boughton B.A."/>
            <person name="Woo Y.H."/>
            <person name="Gao G."/>
            <person name="Schijlen E.G.W.M."/>
            <person name="Guo X."/>
            <person name="Momin A.A."/>
            <person name="Negrao S."/>
            <person name="Al-Babili S."/>
            <person name="Gehring C."/>
            <person name="Roessner U."/>
            <person name="Jung C."/>
            <person name="Murphy K."/>
            <person name="Arold S.T."/>
            <person name="Gojobori T."/>
            <person name="van der Linden C.G."/>
            <person name="van Loo E.N."/>
            <person name="Jellen E.N."/>
            <person name="Maughan P.J."/>
            <person name="Tester M."/>
        </authorList>
    </citation>
    <scope>NUCLEOTIDE SEQUENCE [LARGE SCALE GENOMIC DNA]</scope>
    <source>
        <strain evidence="13">cv. PI 614886</strain>
    </source>
</reference>
<keyword evidence="4" id="KW-0723">Serine/threonine-protein kinase</keyword>
<evidence type="ECO:0000256" key="6">
    <source>
        <dbReference type="ARBA" id="ARBA00022741"/>
    </source>
</evidence>
<dbReference type="GO" id="GO:0005886">
    <property type="term" value="C:plasma membrane"/>
    <property type="evidence" value="ECO:0007669"/>
    <property type="project" value="UniProtKB-SubCell"/>
</dbReference>
<feature type="binding site" evidence="11">
    <location>
        <position position="237"/>
    </location>
    <ligand>
        <name>ATP</name>
        <dbReference type="ChEBI" id="CHEBI:30616"/>
    </ligand>
</feature>
<evidence type="ECO:0000313" key="13">
    <source>
        <dbReference type="EnsemblPlants" id="AUR62008900-RA:cds"/>
    </source>
</evidence>
<evidence type="ECO:0000256" key="5">
    <source>
        <dbReference type="ARBA" id="ARBA00022679"/>
    </source>
</evidence>
<dbReference type="SUPFAM" id="SSF56112">
    <property type="entry name" value="Protein kinase-like (PK-like)"/>
    <property type="match status" value="3"/>
</dbReference>
<protein>
    <recommendedName>
        <fullName evidence="12">Protein kinase domain-containing protein</fullName>
    </recommendedName>
</protein>
<evidence type="ECO:0000256" key="8">
    <source>
        <dbReference type="ARBA" id="ARBA00022840"/>
    </source>
</evidence>
<keyword evidence="7" id="KW-0418">Kinase</keyword>
<dbReference type="PANTHER" id="PTHR47985:SF4">
    <property type="entry name" value="SERINE_THREONINE-PROTEIN KINASE PBL27"/>
    <property type="match status" value="1"/>
</dbReference>
<comment type="similarity">
    <text evidence="2">Belongs to the protein kinase superfamily. Ser/Thr protein kinase family.</text>
</comment>
<evidence type="ECO:0000256" key="2">
    <source>
        <dbReference type="ARBA" id="ARBA00008684"/>
    </source>
</evidence>
<dbReference type="PROSITE" id="PS50011">
    <property type="entry name" value="PROTEIN_KINASE_DOM"/>
    <property type="match status" value="3"/>
</dbReference>
<evidence type="ECO:0000256" key="7">
    <source>
        <dbReference type="ARBA" id="ARBA00022777"/>
    </source>
</evidence>
<name>A0A803LAL1_CHEQI</name>
<feature type="domain" description="Protein kinase" evidence="12">
    <location>
        <begin position="207"/>
        <end position="485"/>
    </location>
</feature>
<feature type="domain" description="Protein kinase" evidence="12">
    <location>
        <begin position="528"/>
        <end position="807"/>
    </location>
</feature>
<dbReference type="AlphaFoldDB" id="A0A803LAL1"/>
<dbReference type="InterPro" id="IPR001245">
    <property type="entry name" value="Ser-Thr/Tyr_kinase_cat_dom"/>
</dbReference>
<sequence length="842" mass="94169">MKIALGIAKGLEYIHHNASLPVIYRNLKPSNILLDKNFKAKLSDFGLSKIGPTGEMKHISTRIVGTNGYIAPEYQNTGFLTMKADVYSFGVVLLELVTGRRAVDITKQTKEQNLVSWAHQILKKPSKFTELADPVLQGNFPANGFNQALAVAAMCLQEEQTARPMMSDVITAIMYLSSDNLDDSINDQTTLVQEFTFKELADATQNFSLECLVGEGSFGKVYRGKLQETGEIVAVKKLNLDGLLGHREFLVQVTMMSLFNHPNLVNLTGYCVEGEERILVHEYLPMGSLHHYLHDRSLKQKPPLDWHTRIRIALGVARGLECIHHSSPPIIYLNLKPSNILLDFDFNAKLCNFKLAKIGPFRDKRINLEKVMLGAQGYFAPEYKKTGLLTVKTDVYSFGVVLLELISGRRAIDLSRPSKEQNLVSWAQQRLKKPNKFPELADPLLQYEYPVKRLNQALAIAAKCLREEPSARPMMSDVVADLMCLTSDNFNDIHNDEPDTAERANNDSGSLFTKCFTFQKLYDATQNFSPKCLVDIGSFGNVYRGKLEETGEIVAIEHLDRNGPRGNREFLVQVMMLSILNHPNLINLIGYCAEVGNERFLVHEYLPLGSLDKHLHDRSSQGMPPLDWNTRMKIALGTASALEYIHQKAAPPVIYRNLKPSNILLDSDFNAKLSDFGLAKLGPTGDKEYVSASIPENLGYIAPEFERTGLLTVKADVYSFGVVLLELITGRRAVDMTRPPKEQNLVFWALQILKKPKKFPELADPLLQGKFPSQGFNKALAVAAMCLQEQQTARPMMSDVVAAIMSISSDKNLDDNMISPPLEAQVEHNNLEKVADEFDLGK</sequence>